<feature type="compositionally biased region" description="Polar residues" evidence="1">
    <location>
        <begin position="1270"/>
        <end position="1284"/>
    </location>
</feature>
<dbReference type="VEuPathDB" id="TriTrypDB:LdBPK_050930.1"/>
<feature type="region of interest" description="Disordered" evidence="1">
    <location>
        <begin position="786"/>
        <end position="809"/>
    </location>
</feature>
<dbReference type="VEuPathDB" id="TriTrypDB:LdBPK_050940.1"/>
<sequence>MSYASSAIKRLSNEYRRLQKPENRVREYYIAPLEENIFEWHFTLRGPGGDDNSLPYKDGIYHGALIFSRSYPLEPPDILFFTRSGRFAVREKICSTISSYHKELWQPTYDIALTLTALRHFMAQEDEFGVGAFPKSMIALETKEVWAKETWSFTCSTCGMATKDVWETQMKMYPETSPEKEAQTAAKAAAAPDAPQSHNAPKGTPSSPAFASTAVGATAPQSPTPGVHDTLHTPSPAGHERTAKSGASIKEEGAMSEDDDALSCFTDVSPARVVRAPSLVRDTPRSEAGLAAAAAADATPPVTSAVADGVVAADVAGASASPLSTAVAAVAPPQFAQRVVFGVNIMEVSISLRLLDRAIIVSFLFVVLILLRRGLCVVASADALINQRPQTHTQYLHAELEAMIKVEAAGSSSAHAPSLPTHTHVETRMLGQLPSQMASSSIEAWCDGVQHLMEKYFSRLGEVVVAHLGLRAPSIQDQHSSGGSGAAEKREIVNKLRSEHKEILELDVQAADIEATEMALFQQLWAHHQLQQKRQRPVAADDGTEKEDRLSGASRGGASTPDAVAEAALPTRDGASYIRPPSSSAAATAPEDAASATPCDTEGNPFLKTQQHPASESAARIPADLLELFRTAQELHSAAPGSTGPPPRATPSKEAAAAGENPFDATANRLSRVSVVLSEEENAQAAAMALLCFRYFYSSNSAPASPVEAAAPLVSATKPPEQPSQPAHVREKVAAATIVPKQKRQRHLAPLPRATPTSPALSVHACHGADASSHISLSSPGAWRKLITKPGSLGPSEHQQQPSSTPAHAADRLRAELASLFPQQAQQVQGGFSCGLPPQRAFFTGADTSVDADAAGEKSRPESKGRNNHVAFLNADRTTDGARGAGGRPLLTRPTLGSPSTEDAHNSGASRSKGGVKLPPLTLHASPTSAGERPPSAAASSSPPTPPTPTTAAAGTPHCVVLPPNYSGVHGEQLTMAQLVQLAAGVSEDCAVAQVDVKRQYDAADAAAAELYRLQQAVARVLLENIQLEKDIYTLTATSHAYAAGDEDGDADEAGRGADAAAGMRRRHHSDGVDPYGSRYSDTSKSRVRKGVMSCFAASTLSPASAAHPSAEKRKRQPILPPAPMPLPHSKRALTAASLLLHVAGEKKAVPPVSAAAAAVAHPWPWRQESAPAERAKLSPKSSCQHKARAVASAIPTAAEGVTAVDGQQEPHTILQELRSAIASREAEKAQTLAEIDALSSRVTRHDTLLHAVAEYWRRNAAVMKRQHFAVQSQPKQSTSSETMTRLGDGGDGWGSENAIGTIAPPCLFNASDGTHGVVTQANSSNSGHSTSSHKYSHSTVITAAMSLSGKMTNLGESPSQAQRALAQMEALSPTPLSSTPSFDLRITSPVSSTLSPPLQMRALVRRQIIPPRQRAQESEPAPNKPDAINATLSAATGAAVEAESTPVRVRVGVHVTPPMENELGGRPHRKVIAPPLEIPTAAAAAVAPSSTFTDTDTTATTFLRSPDSVSDTMGRSPSASAALTVGAPAVLKQEWRKNEHGLAVSAVAVNLFNGSPRRWPGNILASPLGFTQVYDREEGEDDNVCGSGSFPTTPLHPSRSTTANNSHSYAIGGMRRGDEDVLDHGSWRTIPALQLENVDEIAEFIYSVFERP</sequence>
<proteinExistence type="predicted"/>
<dbReference type="VEuPathDB" id="TriTrypDB:LDHU3_05.1020"/>
<gene>
    <name evidence="3" type="ORF">CGC21_9685</name>
</gene>
<dbReference type="Proteomes" id="UP000318447">
    <property type="component" value="Unassembled WGS sequence"/>
</dbReference>
<dbReference type="PANTHER" id="PTHR24067">
    <property type="entry name" value="UBIQUITIN-CONJUGATING ENZYME E2"/>
    <property type="match status" value="1"/>
</dbReference>
<evidence type="ECO:0000313" key="3">
    <source>
        <dbReference type="EMBL" id="TPP44100.1"/>
    </source>
</evidence>
<feature type="region of interest" description="Disordered" evidence="1">
    <location>
        <begin position="1045"/>
        <end position="1084"/>
    </location>
</feature>
<dbReference type="SUPFAM" id="SSF54495">
    <property type="entry name" value="UBC-like"/>
    <property type="match status" value="1"/>
</dbReference>
<protein>
    <submittedName>
        <fullName evidence="3">Ubiquitin-conjugating enzyme family protein</fullName>
    </submittedName>
</protein>
<name>A0A504XD13_LEIDO</name>
<dbReference type="VEuPathDB" id="TriTrypDB:LdCL_050014400"/>
<dbReference type="EMBL" id="RHLC01000038">
    <property type="protein sequence ID" value="TPP44100.1"/>
    <property type="molecule type" value="Genomic_DNA"/>
</dbReference>
<feature type="compositionally biased region" description="Basic and acidic residues" evidence="1">
    <location>
        <begin position="238"/>
        <end position="253"/>
    </location>
</feature>
<feature type="region of interest" description="Disordered" evidence="1">
    <location>
        <begin position="636"/>
        <end position="663"/>
    </location>
</feature>
<dbReference type="VEuPathDB" id="TriTrypDB:LDHU3_05.1030"/>
<feature type="compositionally biased region" description="Basic and acidic residues" evidence="1">
    <location>
        <begin position="855"/>
        <end position="865"/>
    </location>
</feature>
<dbReference type="InterPro" id="IPR050113">
    <property type="entry name" value="Ub_conjugating_enzyme"/>
</dbReference>
<dbReference type="InterPro" id="IPR000608">
    <property type="entry name" value="UBC"/>
</dbReference>
<feature type="compositionally biased region" description="Low complexity" evidence="1">
    <location>
        <begin position="580"/>
        <end position="598"/>
    </location>
</feature>
<feature type="domain" description="UBC core" evidence="2">
    <location>
        <begin position="6"/>
        <end position="160"/>
    </location>
</feature>
<dbReference type="VEuPathDB" id="TriTrypDB:LdCL_050014500"/>
<dbReference type="Gene3D" id="3.10.110.10">
    <property type="entry name" value="Ubiquitin Conjugating Enzyme"/>
    <property type="match status" value="1"/>
</dbReference>
<feature type="compositionally biased region" description="Low complexity" evidence="1">
    <location>
        <begin position="183"/>
        <end position="196"/>
    </location>
</feature>
<evidence type="ECO:0000259" key="2">
    <source>
        <dbReference type="PROSITE" id="PS50127"/>
    </source>
</evidence>
<feature type="region of interest" description="Disordered" evidence="1">
    <location>
        <begin position="531"/>
        <end position="617"/>
    </location>
</feature>
<dbReference type="CDD" id="cd23799">
    <property type="entry name" value="UBCc_UBE2J"/>
    <property type="match status" value="1"/>
</dbReference>
<feature type="region of interest" description="Disordered" evidence="1">
    <location>
        <begin position="1269"/>
        <end position="1296"/>
    </location>
</feature>
<feature type="region of interest" description="Disordered" evidence="1">
    <location>
        <begin position="175"/>
        <end position="258"/>
    </location>
</feature>
<feature type="region of interest" description="Disordered" evidence="1">
    <location>
        <begin position="852"/>
        <end position="956"/>
    </location>
</feature>
<dbReference type="FunFam" id="3.10.110.10:FF:000109">
    <property type="entry name" value="Ubiquitin-conjugating enzyme E2 J2-like"/>
    <property type="match status" value="1"/>
</dbReference>
<evidence type="ECO:0000256" key="1">
    <source>
        <dbReference type="SAM" id="MobiDB-lite"/>
    </source>
</evidence>
<dbReference type="PROSITE" id="PS50127">
    <property type="entry name" value="UBC_2"/>
    <property type="match status" value="1"/>
</dbReference>
<reference evidence="4" key="1">
    <citation type="submission" date="2019-02" db="EMBL/GenBank/DDBJ databases">
        <title>FDA dAtabase for Regulatory Grade micrObial Sequences (FDA-ARGOS): Supporting development and validation of Infectious Disease Dx tests.</title>
        <authorList>
            <person name="Duncan R."/>
            <person name="Fisher C."/>
            <person name="Tallon L."/>
            <person name="Sadzewicz L."/>
            <person name="Sengamalay N."/>
            <person name="Ott S."/>
            <person name="Godinez A."/>
            <person name="Nagaraj S."/>
            <person name="Vavikolanu K."/>
            <person name="Nadendla S."/>
            <person name="Aluvathingal J."/>
            <person name="Sichtig H."/>
        </authorList>
    </citation>
    <scope>NUCLEOTIDE SEQUENCE [LARGE SCALE GENOMIC DNA]</scope>
    <source>
        <strain evidence="4">FDAARGOS_361</strain>
    </source>
</reference>
<feature type="compositionally biased region" description="Polar residues" evidence="1">
    <location>
        <begin position="797"/>
        <end position="806"/>
    </location>
</feature>
<organism evidence="3 4">
    <name type="scientific">Leishmania donovani</name>
    <dbReference type="NCBI Taxonomy" id="5661"/>
    <lineage>
        <taxon>Eukaryota</taxon>
        <taxon>Discoba</taxon>
        <taxon>Euglenozoa</taxon>
        <taxon>Kinetoplastea</taxon>
        <taxon>Metakinetoplastina</taxon>
        <taxon>Trypanosomatida</taxon>
        <taxon>Trypanosomatidae</taxon>
        <taxon>Leishmaniinae</taxon>
        <taxon>Leishmania</taxon>
    </lineage>
</organism>
<dbReference type="InterPro" id="IPR016135">
    <property type="entry name" value="UBQ-conjugating_enzyme/RWD"/>
</dbReference>
<feature type="region of interest" description="Disordered" evidence="1">
    <location>
        <begin position="741"/>
        <end position="760"/>
    </location>
</feature>
<dbReference type="Pfam" id="PF00179">
    <property type="entry name" value="UQ_con"/>
    <property type="match status" value="1"/>
</dbReference>
<accession>A0A504XD13</accession>
<dbReference type="SMART" id="SM00212">
    <property type="entry name" value="UBCc"/>
    <property type="match status" value="1"/>
</dbReference>
<feature type="region of interest" description="Disordered" evidence="1">
    <location>
        <begin position="1103"/>
        <end position="1128"/>
    </location>
</feature>
<comment type="caution">
    <text evidence="3">The sequence shown here is derived from an EMBL/GenBank/DDBJ whole genome shotgun (WGS) entry which is preliminary data.</text>
</comment>
<evidence type="ECO:0000313" key="4">
    <source>
        <dbReference type="Proteomes" id="UP000318447"/>
    </source>
</evidence>